<sequence length="155" mass="16925">MRLKAVRRFGIVGAVVAAVAGALIVFVPSSASADSEWWCHGTAVKRCATVWWDETDDTYRARAKITDADGGVDYEVRVIDVKLQRTSTSGGYVTLRTKADGDGWHATEDLAGTTTVDPCNYPRQSYSVVATFYWRGASAGQETWRPNNAWALLCG</sequence>
<protein>
    <submittedName>
        <fullName evidence="1">Uncharacterized protein</fullName>
    </submittedName>
</protein>
<dbReference type="RefSeq" id="WP_184810112.1">
    <property type="nucleotide sequence ID" value="NZ_JACHJQ010000002.1"/>
</dbReference>
<name>A0A7W7Q2Y0_9PSEU</name>
<gene>
    <name evidence="1" type="ORF">FHR82_002181</name>
</gene>
<accession>A0A7W7Q2Y0</accession>
<keyword evidence="2" id="KW-1185">Reference proteome</keyword>
<reference evidence="1 2" key="1">
    <citation type="submission" date="2020-08" db="EMBL/GenBank/DDBJ databases">
        <title>Genomic Encyclopedia of Type Strains, Phase III (KMG-III): the genomes of soil and plant-associated and newly described type strains.</title>
        <authorList>
            <person name="Whitman W."/>
        </authorList>
    </citation>
    <scope>NUCLEOTIDE SEQUENCE [LARGE SCALE GENOMIC DNA]</scope>
    <source>
        <strain evidence="1 2">CECT 8960</strain>
    </source>
</reference>
<organism evidence="1 2">
    <name type="scientific">Actinophytocola algeriensis</name>
    <dbReference type="NCBI Taxonomy" id="1768010"/>
    <lineage>
        <taxon>Bacteria</taxon>
        <taxon>Bacillati</taxon>
        <taxon>Actinomycetota</taxon>
        <taxon>Actinomycetes</taxon>
        <taxon>Pseudonocardiales</taxon>
        <taxon>Pseudonocardiaceae</taxon>
    </lineage>
</organism>
<dbReference type="AlphaFoldDB" id="A0A7W7Q2Y0"/>
<dbReference type="EMBL" id="JACHJQ010000002">
    <property type="protein sequence ID" value="MBB4905964.1"/>
    <property type="molecule type" value="Genomic_DNA"/>
</dbReference>
<comment type="caution">
    <text evidence="1">The sequence shown here is derived from an EMBL/GenBank/DDBJ whole genome shotgun (WGS) entry which is preliminary data.</text>
</comment>
<proteinExistence type="predicted"/>
<dbReference type="Proteomes" id="UP000520767">
    <property type="component" value="Unassembled WGS sequence"/>
</dbReference>
<evidence type="ECO:0000313" key="2">
    <source>
        <dbReference type="Proteomes" id="UP000520767"/>
    </source>
</evidence>
<evidence type="ECO:0000313" key="1">
    <source>
        <dbReference type="EMBL" id="MBB4905964.1"/>
    </source>
</evidence>